<keyword evidence="1" id="KW-1133">Transmembrane helix</keyword>
<keyword evidence="1" id="KW-0812">Transmembrane</keyword>
<gene>
    <name evidence="2" type="ORF">F992_01713</name>
</gene>
<evidence type="ECO:0000313" key="2">
    <source>
        <dbReference type="EMBL" id="ENU27108.1"/>
    </source>
</evidence>
<evidence type="ECO:0000313" key="3">
    <source>
        <dbReference type="Proteomes" id="UP000013190"/>
    </source>
</evidence>
<proteinExistence type="predicted"/>
<reference evidence="3" key="1">
    <citation type="submission" date="2013-02" db="EMBL/GenBank/DDBJ databases">
        <title>The Genome Sequence of Acinetobacter sp. NIPH 236.</title>
        <authorList>
            <consortium name="The Broad Institute Genome Sequencing Platform"/>
            <consortium name="The Broad Institute Genome Sequencing Center for Infectious Disease"/>
            <person name="Cerqueira G."/>
            <person name="Feldgarden M."/>
            <person name="Courvalin P."/>
            <person name="Perichon B."/>
            <person name="Grillot-Courvalin C."/>
            <person name="Clermont D."/>
            <person name="Rocha E."/>
            <person name="Yoon E.-J."/>
            <person name="Nemec A."/>
            <person name="Walker B."/>
            <person name="Young S.K."/>
            <person name="Zeng Q."/>
            <person name="Gargeya S."/>
            <person name="Fitzgerald M."/>
            <person name="Haas B."/>
            <person name="Abouelleil A."/>
            <person name="Alvarado L."/>
            <person name="Arachchi H.M."/>
            <person name="Berlin A.M."/>
            <person name="Chapman S.B."/>
            <person name="Dewar J."/>
            <person name="Goldberg J."/>
            <person name="Griggs A."/>
            <person name="Gujja S."/>
            <person name="Hansen M."/>
            <person name="Howarth C."/>
            <person name="Imamovic A."/>
            <person name="Larimer J."/>
            <person name="McCowan C."/>
            <person name="Murphy C."/>
            <person name="Neiman D."/>
            <person name="Pearson M."/>
            <person name="Priest M."/>
            <person name="Roberts A."/>
            <person name="Saif S."/>
            <person name="Shea T."/>
            <person name="Sisk P."/>
            <person name="Sykes S."/>
            <person name="Wortman J."/>
            <person name="Nusbaum C."/>
            <person name="Birren B."/>
        </authorList>
    </citation>
    <scope>NUCLEOTIDE SEQUENCE [LARGE SCALE GENOMIC DNA]</scope>
    <source>
        <strain evidence="3">NIPH 236</strain>
    </source>
</reference>
<evidence type="ECO:0000256" key="1">
    <source>
        <dbReference type="SAM" id="Phobius"/>
    </source>
</evidence>
<protein>
    <recommendedName>
        <fullName evidence="4">DUF2570 domain-containing protein</fullName>
    </recommendedName>
</protein>
<dbReference type="GeneID" id="92835107"/>
<sequence length="136" mass="15707">MYLLLLIWNNKRWAIIIILLFLHLAQLAHVNYLANKIKKTNSQCEQRVDAVKGKLIDMYVKQAQQLNKVSLNLAAKEIEINEHFETVRYEKERIKTNIVYRNVCSDVAGRSLLNDEIKSVNTAITRQLNSAIAKAQ</sequence>
<dbReference type="EMBL" id="APOJ01000023">
    <property type="protein sequence ID" value="ENU27108.1"/>
    <property type="molecule type" value="Genomic_DNA"/>
</dbReference>
<dbReference type="Proteomes" id="UP000013190">
    <property type="component" value="Unassembled WGS sequence"/>
</dbReference>
<name>A0ABP2TXU3_9GAMM</name>
<feature type="transmembrane region" description="Helical" evidence="1">
    <location>
        <begin position="12"/>
        <end position="33"/>
    </location>
</feature>
<accession>A0ABP2TXU3</accession>
<keyword evidence="1" id="KW-0472">Membrane</keyword>
<dbReference type="RefSeq" id="WP_004661773.1">
    <property type="nucleotide sequence ID" value="NZ_BMDV01000002.1"/>
</dbReference>
<comment type="caution">
    <text evidence="2">The sequence shown here is derived from an EMBL/GenBank/DDBJ whole genome shotgun (WGS) entry which is preliminary data.</text>
</comment>
<keyword evidence="3" id="KW-1185">Reference proteome</keyword>
<evidence type="ECO:0008006" key="4">
    <source>
        <dbReference type="Google" id="ProtNLM"/>
    </source>
</evidence>
<organism evidence="2 3">
    <name type="scientific">Acinetobacter modestus</name>
    <dbReference type="NCBI Taxonomy" id="1776740"/>
    <lineage>
        <taxon>Bacteria</taxon>
        <taxon>Pseudomonadati</taxon>
        <taxon>Pseudomonadota</taxon>
        <taxon>Gammaproteobacteria</taxon>
        <taxon>Moraxellales</taxon>
        <taxon>Moraxellaceae</taxon>
        <taxon>Acinetobacter</taxon>
    </lineage>
</organism>
<reference evidence="2 3" key="2">
    <citation type="journal article" date="2016" name="Int. J. Syst. Evol. Microbiol.">
        <title>Taxonomy of haemolytic and/or proteolytic strains of the genus Acinetobacter with the proposal of Acinetobacter courvalinii sp. nov. (genomic species 14 sensu Bouvet &amp; Jeanjean), Acinetobacter dispersus sp. nov. (genomic species 17), Acinetobacter modestus sp. nov., Acinetobacter proteolyticus sp. nov. and Acinetobacter vivianii sp. nov.</title>
        <authorList>
            <person name="Nemec A."/>
            <person name="Radolfova-Krizova L."/>
            <person name="Maixnerova M."/>
            <person name="Vrestiakova E."/>
            <person name="Jezek P."/>
            <person name="Sedo O."/>
        </authorList>
    </citation>
    <scope>NUCLEOTIDE SEQUENCE [LARGE SCALE GENOMIC DNA]</scope>
    <source>
        <strain evidence="2 3">NIPH 236</strain>
    </source>
</reference>